<sequence length="365" mass="39874">MAAALEVFSVIADTISIAQFIASLIPQPMVSVNTVRVIAGTGDNTDGAAPDVATFDINGYIQGITRGGQRLQKGADYDAQVKVVNPDAAVQANYVQLMAGGNDALCIAGISVMTDDQGAFGWTGDFGYYCGAPWYYSSTVIGGNNYMPKCVWIDGDASSGIMTKGLGIHLPSFAATAERASSIMMDKDLWCKTDPRFKVFDTITPLQYFDPTPQFQPDTQLDVDPASLKNPANWKINPKNADKIPLIELVSKKRMVDGNTTDTTIQTQGTGFRGKLIKSEMQSHSAMELCESSTSVGPDFVSMVEKVFCDMERKKVWRLCSSEQDVNCFDAEKNVMRGGKVNSRRDDTTGERIVRKRYHTVSTWA</sequence>
<accession>A0A6A5UMQ6</accession>
<evidence type="ECO:0000313" key="1">
    <source>
        <dbReference type="EMBL" id="KAF1965082.1"/>
    </source>
</evidence>
<dbReference type="EMBL" id="ML976771">
    <property type="protein sequence ID" value="KAF1965082.1"/>
    <property type="molecule type" value="Genomic_DNA"/>
</dbReference>
<dbReference type="OrthoDB" id="5365129at2759"/>
<dbReference type="AlphaFoldDB" id="A0A6A5UMQ6"/>
<evidence type="ECO:0000313" key="2">
    <source>
        <dbReference type="Proteomes" id="UP000800036"/>
    </source>
</evidence>
<dbReference type="Proteomes" id="UP000800036">
    <property type="component" value="Unassembled WGS sequence"/>
</dbReference>
<gene>
    <name evidence="1" type="ORF">BU23DRAFT_561413</name>
</gene>
<keyword evidence="2" id="KW-1185">Reference proteome</keyword>
<organism evidence="1 2">
    <name type="scientific">Bimuria novae-zelandiae CBS 107.79</name>
    <dbReference type="NCBI Taxonomy" id="1447943"/>
    <lineage>
        <taxon>Eukaryota</taxon>
        <taxon>Fungi</taxon>
        <taxon>Dikarya</taxon>
        <taxon>Ascomycota</taxon>
        <taxon>Pezizomycotina</taxon>
        <taxon>Dothideomycetes</taxon>
        <taxon>Pleosporomycetidae</taxon>
        <taxon>Pleosporales</taxon>
        <taxon>Massarineae</taxon>
        <taxon>Didymosphaeriaceae</taxon>
        <taxon>Bimuria</taxon>
    </lineage>
</organism>
<proteinExistence type="predicted"/>
<protein>
    <submittedName>
        <fullName evidence="1">Uncharacterized protein</fullName>
    </submittedName>
</protein>
<name>A0A6A5UMQ6_9PLEO</name>
<reference evidence="1" key="1">
    <citation type="journal article" date="2020" name="Stud. Mycol.">
        <title>101 Dothideomycetes genomes: a test case for predicting lifestyles and emergence of pathogens.</title>
        <authorList>
            <person name="Haridas S."/>
            <person name="Albert R."/>
            <person name="Binder M."/>
            <person name="Bloem J."/>
            <person name="Labutti K."/>
            <person name="Salamov A."/>
            <person name="Andreopoulos B."/>
            <person name="Baker S."/>
            <person name="Barry K."/>
            <person name="Bills G."/>
            <person name="Bluhm B."/>
            <person name="Cannon C."/>
            <person name="Castanera R."/>
            <person name="Culley D."/>
            <person name="Daum C."/>
            <person name="Ezra D."/>
            <person name="Gonzalez J."/>
            <person name="Henrissat B."/>
            <person name="Kuo A."/>
            <person name="Liang C."/>
            <person name="Lipzen A."/>
            <person name="Lutzoni F."/>
            <person name="Magnuson J."/>
            <person name="Mondo S."/>
            <person name="Nolan M."/>
            <person name="Ohm R."/>
            <person name="Pangilinan J."/>
            <person name="Park H.-J."/>
            <person name="Ramirez L."/>
            <person name="Alfaro M."/>
            <person name="Sun H."/>
            <person name="Tritt A."/>
            <person name="Yoshinaga Y."/>
            <person name="Zwiers L.-H."/>
            <person name="Turgeon B."/>
            <person name="Goodwin S."/>
            <person name="Spatafora J."/>
            <person name="Crous P."/>
            <person name="Grigoriev I."/>
        </authorList>
    </citation>
    <scope>NUCLEOTIDE SEQUENCE</scope>
    <source>
        <strain evidence="1">CBS 107.79</strain>
    </source>
</reference>